<reference evidence="2 3" key="1">
    <citation type="submission" date="2024-02" db="EMBL/GenBank/DDBJ databases">
        <authorList>
            <consortium name="ELIXIR-Norway"/>
            <consortium name="Elixir Norway"/>
        </authorList>
    </citation>
    <scope>NUCLEOTIDE SEQUENCE [LARGE SCALE GENOMIC DNA]</scope>
</reference>
<accession>A0ABP0VPM9</accession>
<feature type="compositionally biased region" description="Basic residues" evidence="1">
    <location>
        <begin position="1"/>
        <end position="15"/>
    </location>
</feature>
<keyword evidence="3" id="KW-1185">Reference proteome</keyword>
<feature type="region of interest" description="Disordered" evidence="1">
    <location>
        <begin position="1"/>
        <end position="62"/>
    </location>
</feature>
<evidence type="ECO:0000256" key="1">
    <source>
        <dbReference type="SAM" id="MobiDB-lite"/>
    </source>
</evidence>
<proteinExistence type="predicted"/>
<gene>
    <name evidence="2" type="ORF">CSSPJE1EN1_LOCUS1767</name>
</gene>
<name>A0ABP0VPM9_9BRYO</name>
<protein>
    <submittedName>
        <fullName evidence="2">Uncharacterized protein</fullName>
    </submittedName>
</protein>
<evidence type="ECO:0000313" key="2">
    <source>
        <dbReference type="EMBL" id="CAK9256289.1"/>
    </source>
</evidence>
<dbReference type="Proteomes" id="UP001497444">
    <property type="component" value="Chromosome 1"/>
</dbReference>
<evidence type="ECO:0000313" key="3">
    <source>
        <dbReference type="Proteomes" id="UP001497444"/>
    </source>
</evidence>
<sequence length="95" mass="10031">MVRNGRARCRGRRQQAGRGKAAREGGHGGGRAAQQNRPTAWLQVADEKPADDSSGSLDGASKEAPRFKSLAPFCLVFSKANKDVKCATCASKQGS</sequence>
<dbReference type="EMBL" id="OZ020096">
    <property type="protein sequence ID" value="CAK9256289.1"/>
    <property type="molecule type" value="Genomic_DNA"/>
</dbReference>
<organism evidence="2 3">
    <name type="scientific">Sphagnum jensenii</name>
    <dbReference type="NCBI Taxonomy" id="128206"/>
    <lineage>
        <taxon>Eukaryota</taxon>
        <taxon>Viridiplantae</taxon>
        <taxon>Streptophyta</taxon>
        <taxon>Embryophyta</taxon>
        <taxon>Bryophyta</taxon>
        <taxon>Sphagnophytina</taxon>
        <taxon>Sphagnopsida</taxon>
        <taxon>Sphagnales</taxon>
        <taxon>Sphagnaceae</taxon>
        <taxon>Sphagnum</taxon>
    </lineage>
</organism>